<evidence type="ECO:0000313" key="3">
    <source>
        <dbReference type="Proteomes" id="UP000005439"/>
    </source>
</evidence>
<evidence type="ECO:0000313" key="2">
    <source>
        <dbReference type="EMBL" id="AEW04537.1"/>
    </source>
</evidence>
<dbReference type="PANTHER" id="PTHR11236">
    <property type="entry name" value="AMINOBENZOATE/ANTHRANILATE SYNTHASE"/>
    <property type="match status" value="1"/>
</dbReference>
<dbReference type="PANTHER" id="PTHR11236:SF50">
    <property type="entry name" value="AMINODEOXYCHORISMATE SYNTHASE COMPONENT 1"/>
    <property type="match status" value="1"/>
</dbReference>
<dbReference type="PRINTS" id="PR00095">
    <property type="entry name" value="ANTSNTHASEI"/>
</dbReference>
<dbReference type="InterPro" id="IPR005802">
    <property type="entry name" value="ADC_synth_comp_1"/>
</dbReference>
<keyword evidence="3" id="KW-1185">Reference proteome</keyword>
<dbReference type="PATRIC" id="fig|679936.5.peg.1095"/>
<dbReference type="InterPro" id="IPR019999">
    <property type="entry name" value="Anth_synth_I-like"/>
</dbReference>
<dbReference type="GO" id="GO:0000162">
    <property type="term" value="P:L-tryptophan biosynthetic process"/>
    <property type="evidence" value="ECO:0007669"/>
    <property type="project" value="TreeGrafter"/>
</dbReference>
<accession>G8TTF7</accession>
<dbReference type="AlphaFoldDB" id="G8TTF7"/>
<dbReference type="GO" id="GO:0046820">
    <property type="term" value="F:4-amino-4-deoxychorismate synthase activity"/>
    <property type="evidence" value="ECO:0007669"/>
    <property type="project" value="UniProtKB-EC"/>
</dbReference>
<name>G8TTF7_SULAD</name>
<dbReference type="STRING" id="679936.Sulac_1037"/>
<dbReference type="GO" id="GO:0009396">
    <property type="term" value="P:folic acid-containing compound biosynthetic process"/>
    <property type="evidence" value="ECO:0007669"/>
    <property type="project" value="InterPro"/>
</dbReference>
<reference evidence="3" key="1">
    <citation type="submission" date="2011-12" db="EMBL/GenBank/DDBJ databases">
        <title>The complete genome of chromosome of Sulfobacillus acidophilus DSM 10332.</title>
        <authorList>
            <person name="Lucas S."/>
            <person name="Han J."/>
            <person name="Lapidus A."/>
            <person name="Bruce D."/>
            <person name="Goodwin L."/>
            <person name="Pitluck S."/>
            <person name="Peters L."/>
            <person name="Kyrpides N."/>
            <person name="Mavromatis K."/>
            <person name="Ivanova N."/>
            <person name="Mikhailova N."/>
            <person name="Chertkov O."/>
            <person name="Saunders E."/>
            <person name="Detter J.C."/>
            <person name="Tapia R."/>
            <person name="Han C."/>
            <person name="Land M."/>
            <person name="Hauser L."/>
            <person name="Markowitz V."/>
            <person name="Cheng J.-F."/>
            <person name="Hugenholtz P."/>
            <person name="Woyke T."/>
            <person name="Wu D."/>
            <person name="Pukall R."/>
            <person name="Gehrich-Schroeter G."/>
            <person name="Schneider S."/>
            <person name="Klenk H.-P."/>
            <person name="Eisen J.A."/>
        </authorList>
    </citation>
    <scope>NUCLEOTIDE SEQUENCE [LARGE SCALE GENOMIC DNA]</scope>
    <source>
        <strain evidence="3">ATCC 700253 / DSM 10332 / NAL</strain>
    </source>
</reference>
<sequence>MIRFDFHDDGVLIFDQPVATFVATTPDEVGPVLRQAEDARRKGYWLAGLLSYEASAGIDPVLVTHPSAGFPLVWLGAYPVPKSLKDVTLDGGYQVGVWEPRVGLEEYARQIHQIREAIRAGLTYQVNYTMRWDASFSGEPYRWYHDLRRTHQGAYSAYLEVGRHVVLSASPELFFRITGSRIWTRPMKGTAPRGAFSSLDMDHYLRLRQSEKERAENIMIVDLMRNDLGRIARWGSVEVASAWSIERYPTVWQMTSTVSAELRPEMTWVDALHALFPAGSITGAPKARTMEMIQAVEPDPRGIYCGTIGYVKPNGDAVFNVAIRTVSVDRNEGRAQFGVGGGITWDSQVDAEYRELSAKAAFLEVASQAFALVETVRVVDGCITLKDYHTDRLRQSVEYFGWTWHSQAVDEAWDRLETTGAGRFRGRLLYYADGRVATEITPLAAGAGGMQSVAYAVKPMPPTDVWTWHKTTRRDRYMERHPAESPVFDHLLFNNRGEVTEFTRGNLVVKMPDGLWTPPISSGLLPGTFRQYLLDRKAVRERIITFHDVETAEQLWFINSVRGWVPVRLVNLAPD</sequence>
<dbReference type="Gene3D" id="3.30.470.10">
    <property type="match status" value="1"/>
</dbReference>
<dbReference type="InterPro" id="IPR001544">
    <property type="entry name" value="Aminotrans_IV"/>
</dbReference>
<dbReference type="EMBL" id="CP003179">
    <property type="protein sequence ID" value="AEW04537.1"/>
    <property type="molecule type" value="Genomic_DNA"/>
</dbReference>
<dbReference type="SUPFAM" id="SSF56322">
    <property type="entry name" value="ADC synthase"/>
    <property type="match status" value="1"/>
</dbReference>
<proteinExistence type="predicted"/>
<dbReference type="SUPFAM" id="SSF56752">
    <property type="entry name" value="D-aminoacid aminotransferase-like PLP-dependent enzymes"/>
    <property type="match status" value="1"/>
</dbReference>
<dbReference type="Pfam" id="PF01063">
    <property type="entry name" value="Aminotran_4"/>
    <property type="match status" value="1"/>
</dbReference>
<dbReference type="HOGENOM" id="CLU_006493_6_2_9"/>
<dbReference type="Gene3D" id="3.20.10.10">
    <property type="entry name" value="D-amino Acid Aminotransferase, subunit A, domain 2"/>
    <property type="match status" value="1"/>
</dbReference>
<dbReference type="Pfam" id="PF00425">
    <property type="entry name" value="Chorismate_bind"/>
    <property type="match status" value="1"/>
</dbReference>
<dbReference type="InterPro" id="IPR043131">
    <property type="entry name" value="BCAT-like_N"/>
</dbReference>
<gene>
    <name evidence="2" type="ordered locus">Sulac_1037</name>
</gene>
<dbReference type="InterPro" id="IPR043132">
    <property type="entry name" value="BCAT-like_C"/>
</dbReference>
<dbReference type="EC" id="2.6.1.85" evidence="2"/>
<dbReference type="InterPro" id="IPR036038">
    <property type="entry name" value="Aminotransferase-like"/>
</dbReference>
<dbReference type="NCBIfam" id="TIGR00553">
    <property type="entry name" value="pabB"/>
    <property type="match status" value="1"/>
</dbReference>
<dbReference type="InterPro" id="IPR005801">
    <property type="entry name" value="ADC_synthase"/>
</dbReference>
<organism evidence="2 3">
    <name type="scientific">Sulfobacillus acidophilus (strain ATCC 700253 / DSM 10332 / NAL)</name>
    <dbReference type="NCBI Taxonomy" id="679936"/>
    <lineage>
        <taxon>Bacteria</taxon>
        <taxon>Bacillati</taxon>
        <taxon>Bacillota</taxon>
        <taxon>Clostridia</taxon>
        <taxon>Eubacteriales</taxon>
        <taxon>Clostridiales Family XVII. Incertae Sedis</taxon>
        <taxon>Sulfobacillus</taxon>
    </lineage>
</organism>
<keyword evidence="2" id="KW-0032">Aminotransferase</keyword>
<dbReference type="InterPro" id="IPR015890">
    <property type="entry name" value="Chorismate_C"/>
</dbReference>
<dbReference type="Proteomes" id="UP000005439">
    <property type="component" value="Chromosome"/>
</dbReference>
<dbReference type="KEGG" id="sap:Sulac_1037"/>
<evidence type="ECO:0000259" key="1">
    <source>
        <dbReference type="Pfam" id="PF00425"/>
    </source>
</evidence>
<keyword evidence="2" id="KW-0808">Transferase</keyword>
<protein>
    <submittedName>
        <fullName evidence="2">Para-aminobenzoate synthase, subunit I</fullName>
        <ecNumber evidence="2">2.6.1.85</ecNumber>
    </submittedName>
</protein>
<dbReference type="Gene3D" id="3.60.120.10">
    <property type="entry name" value="Anthranilate synthase"/>
    <property type="match status" value="1"/>
</dbReference>
<reference evidence="2 3" key="2">
    <citation type="journal article" date="2012" name="Stand. Genomic Sci.">
        <title>Complete genome sequence of the moderately thermophilic mineral-sulfide-oxidizing firmicute Sulfobacillus acidophilus type strain (NAL(T)).</title>
        <authorList>
            <person name="Anderson I."/>
            <person name="Chertkov O."/>
            <person name="Chen A."/>
            <person name="Saunders E."/>
            <person name="Lapidus A."/>
            <person name="Nolan M."/>
            <person name="Lucas S."/>
            <person name="Hammon N."/>
            <person name="Deshpande S."/>
            <person name="Cheng J.F."/>
            <person name="Han C."/>
            <person name="Tapia R."/>
            <person name="Goodwin L.A."/>
            <person name="Pitluck S."/>
            <person name="Liolios K."/>
            <person name="Pagani I."/>
            <person name="Ivanova N."/>
            <person name="Mikhailova N."/>
            <person name="Pati A."/>
            <person name="Palaniappan K."/>
            <person name="Land M."/>
            <person name="Pan C."/>
            <person name="Rohde M."/>
            <person name="Pukall R."/>
            <person name="Goker M."/>
            <person name="Detter J.C."/>
            <person name="Woyke T."/>
            <person name="Bristow J."/>
            <person name="Eisen J.A."/>
            <person name="Markowitz V."/>
            <person name="Hugenholtz P."/>
            <person name="Kyrpides N.C."/>
            <person name="Klenk H.P."/>
            <person name="Mavromatis K."/>
        </authorList>
    </citation>
    <scope>NUCLEOTIDE SEQUENCE [LARGE SCALE GENOMIC DNA]</scope>
    <source>
        <strain evidence="3">ATCC 700253 / DSM 10332 / NAL</strain>
    </source>
</reference>
<feature type="domain" description="Chorismate-utilising enzyme C-terminal" evidence="1">
    <location>
        <begin position="105"/>
        <end position="359"/>
    </location>
</feature>